<reference evidence="1" key="1">
    <citation type="submission" date="2018-05" db="EMBL/GenBank/DDBJ databases">
        <authorList>
            <person name="Lanie J.A."/>
            <person name="Ng W.-L."/>
            <person name="Kazmierczak K.M."/>
            <person name="Andrzejewski T.M."/>
            <person name="Davidsen T.M."/>
            <person name="Wayne K.J."/>
            <person name="Tettelin H."/>
            <person name="Glass J.I."/>
            <person name="Rusch D."/>
            <person name="Podicherti R."/>
            <person name="Tsui H.-C.T."/>
            <person name="Winkler M.E."/>
        </authorList>
    </citation>
    <scope>NUCLEOTIDE SEQUENCE</scope>
</reference>
<name>A0A383DWE5_9ZZZZ</name>
<organism evidence="1">
    <name type="scientific">marine metagenome</name>
    <dbReference type="NCBI Taxonomy" id="408172"/>
    <lineage>
        <taxon>unclassified sequences</taxon>
        <taxon>metagenomes</taxon>
        <taxon>ecological metagenomes</taxon>
    </lineage>
</organism>
<gene>
    <name evidence="1" type="ORF">METZ01_LOCUS501364</name>
</gene>
<dbReference type="EMBL" id="UINC01220545">
    <property type="protein sequence ID" value="SVE48510.1"/>
    <property type="molecule type" value="Genomic_DNA"/>
</dbReference>
<proteinExistence type="predicted"/>
<accession>A0A383DWE5</accession>
<dbReference type="AlphaFoldDB" id="A0A383DWE5"/>
<evidence type="ECO:0000313" key="1">
    <source>
        <dbReference type="EMBL" id="SVE48510.1"/>
    </source>
</evidence>
<protein>
    <submittedName>
        <fullName evidence="1">Uncharacterized protein</fullName>
    </submittedName>
</protein>
<sequence length="31" mass="3668">MIKYLIDIVILLIWKVYNSANHLESVVHDNN</sequence>